<evidence type="ECO:0000256" key="2">
    <source>
        <dbReference type="ARBA" id="ARBA00022490"/>
    </source>
</evidence>
<dbReference type="Proteomes" id="UP000321578">
    <property type="component" value="Unassembled WGS sequence"/>
</dbReference>
<dbReference type="PANTHER" id="PTHR11956:SF5">
    <property type="entry name" value="ARGININE--TRNA LIGASE, CYTOPLASMIC"/>
    <property type="match status" value="1"/>
</dbReference>
<dbReference type="PANTHER" id="PTHR11956">
    <property type="entry name" value="ARGINYL-TRNA SYNTHETASE"/>
    <property type="match status" value="1"/>
</dbReference>
<keyword evidence="6 9" id="KW-0648">Protein biosynthesis</keyword>
<feature type="domain" description="Arginyl tRNA synthetase N-terminal" evidence="12">
    <location>
        <begin position="5"/>
        <end position="86"/>
    </location>
</feature>
<keyword evidence="14" id="KW-1185">Reference proteome</keyword>
<feature type="short sequence motif" description="'HIGH' region" evidence="9">
    <location>
        <begin position="123"/>
        <end position="133"/>
    </location>
</feature>
<sequence>MTLQETLGQQVKAAVRQHFGAEIETVEFQATRKEFAGDITVVVFPMLRVVKGNPAQIGEQIGLFLKQEMDLITDYNVVKGFLNLEINDRYYLDFFSKIQDDPQFAFLKPSENNKAVMVEYSSPNTNKPLHLGHVRNNLLGYSVAEIIKASGKKVYKTQIINDRGIHICKSMLAWQRFGNGETPASTNLKGDKLVGNYYVKFDQEYKKEIKHLIAEGKTEEEAKKEAPILLEAQQMLQQWEAGDTEVVALWNTMNTWVYDGFDVTYKNLGVDFDQLYYESQTYLLGKEFVAEGLQKGVFFQKEDGSVWCDLTEDGLDEKIVLRSDGTAVYMTQDIGTAIQRVKDFPDVGGMVYTVGNEQEYHFQVLFLIIKKLGFDWADNLFHLSYGMVDLPSGKMKSREGTVVDADDLIDEMTQTAAEISEELGKLDGYSSEEKKELYKTIGLGALKYYILKVDPKKRILFDPKESIDFQGNTGPFIQYTYARIQSILRKAEDAKEVNFSTLELHEKERELIKQLELFPEVIQNAAEHHSPALVANYTYDLVKGFNSFYQNVSILGADDDNEKAFRTQLARLVANTIKNAFGLLGIEVPERM</sequence>
<proteinExistence type="inferred from homology"/>
<dbReference type="FunFam" id="3.40.50.620:FF:000125">
    <property type="entry name" value="Arginine--tRNA ligase"/>
    <property type="match status" value="1"/>
</dbReference>
<comment type="subcellular location">
    <subcellularLocation>
        <location evidence="9">Cytoplasm</location>
    </subcellularLocation>
</comment>
<dbReference type="SMART" id="SM00836">
    <property type="entry name" value="DALR_1"/>
    <property type="match status" value="1"/>
</dbReference>
<name>A0A5C6ZL71_9FLAO</name>
<evidence type="ECO:0000313" key="14">
    <source>
        <dbReference type="Proteomes" id="UP000321578"/>
    </source>
</evidence>
<dbReference type="FunFam" id="1.10.730.10:FF:000006">
    <property type="entry name" value="Arginyl-tRNA synthetase 2, mitochondrial"/>
    <property type="match status" value="1"/>
</dbReference>
<dbReference type="GO" id="GO:0005524">
    <property type="term" value="F:ATP binding"/>
    <property type="evidence" value="ECO:0007669"/>
    <property type="project" value="UniProtKB-UniRule"/>
</dbReference>
<evidence type="ECO:0000256" key="3">
    <source>
        <dbReference type="ARBA" id="ARBA00022598"/>
    </source>
</evidence>
<evidence type="ECO:0000256" key="5">
    <source>
        <dbReference type="ARBA" id="ARBA00022840"/>
    </source>
</evidence>
<dbReference type="InterPro" id="IPR001278">
    <property type="entry name" value="Arg-tRNA-ligase"/>
</dbReference>
<dbReference type="SUPFAM" id="SSF55190">
    <property type="entry name" value="Arginyl-tRNA synthetase (ArgRS), N-terminal 'additional' domain"/>
    <property type="match status" value="1"/>
</dbReference>
<comment type="caution">
    <text evidence="13">The sequence shown here is derived from an EMBL/GenBank/DDBJ whole genome shotgun (WGS) entry which is preliminary data.</text>
</comment>
<dbReference type="SUPFAM" id="SSF52374">
    <property type="entry name" value="Nucleotidylyl transferase"/>
    <property type="match status" value="1"/>
</dbReference>
<dbReference type="EC" id="6.1.1.19" evidence="9"/>
<dbReference type="NCBIfam" id="TIGR00456">
    <property type="entry name" value="argS"/>
    <property type="match status" value="1"/>
</dbReference>
<dbReference type="Gene3D" id="3.30.1360.70">
    <property type="entry name" value="Arginyl tRNA synthetase N-terminal domain"/>
    <property type="match status" value="1"/>
</dbReference>
<organism evidence="13 14">
    <name type="scientific">Subsaximicrobium wynnwilliamsii</name>
    <dbReference type="NCBI Taxonomy" id="291179"/>
    <lineage>
        <taxon>Bacteria</taxon>
        <taxon>Pseudomonadati</taxon>
        <taxon>Bacteroidota</taxon>
        <taxon>Flavobacteriia</taxon>
        <taxon>Flavobacteriales</taxon>
        <taxon>Flavobacteriaceae</taxon>
        <taxon>Subsaximicrobium</taxon>
    </lineage>
</organism>
<dbReference type="InterPro" id="IPR001412">
    <property type="entry name" value="aa-tRNA-synth_I_CS"/>
</dbReference>
<dbReference type="Pfam" id="PF03485">
    <property type="entry name" value="Arg_tRNA_synt_N"/>
    <property type="match status" value="1"/>
</dbReference>
<dbReference type="GO" id="GO:0005737">
    <property type="term" value="C:cytoplasm"/>
    <property type="evidence" value="ECO:0007669"/>
    <property type="project" value="UniProtKB-SubCell"/>
</dbReference>
<dbReference type="InterPro" id="IPR008909">
    <property type="entry name" value="DALR_anticod-bd"/>
</dbReference>
<evidence type="ECO:0000256" key="8">
    <source>
        <dbReference type="ARBA" id="ARBA00049339"/>
    </source>
</evidence>
<evidence type="ECO:0000259" key="12">
    <source>
        <dbReference type="SMART" id="SM01016"/>
    </source>
</evidence>
<keyword evidence="2 9" id="KW-0963">Cytoplasm</keyword>
<dbReference type="GO" id="GO:0006420">
    <property type="term" value="P:arginyl-tRNA aminoacylation"/>
    <property type="evidence" value="ECO:0007669"/>
    <property type="project" value="UniProtKB-UniRule"/>
</dbReference>
<evidence type="ECO:0000313" key="13">
    <source>
        <dbReference type="EMBL" id="TXD90569.1"/>
    </source>
</evidence>
<accession>A0A5C6ZL71</accession>
<evidence type="ECO:0000259" key="11">
    <source>
        <dbReference type="SMART" id="SM00836"/>
    </source>
</evidence>
<dbReference type="PROSITE" id="PS00178">
    <property type="entry name" value="AA_TRNA_LIGASE_I"/>
    <property type="match status" value="1"/>
</dbReference>
<dbReference type="AlphaFoldDB" id="A0A5C6ZL71"/>
<dbReference type="Pfam" id="PF00750">
    <property type="entry name" value="tRNA-synt_1d"/>
    <property type="match status" value="1"/>
</dbReference>
<dbReference type="GO" id="GO:0004814">
    <property type="term" value="F:arginine-tRNA ligase activity"/>
    <property type="evidence" value="ECO:0007669"/>
    <property type="project" value="UniProtKB-UniRule"/>
</dbReference>
<evidence type="ECO:0000256" key="1">
    <source>
        <dbReference type="ARBA" id="ARBA00005594"/>
    </source>
</evidence>
<evidence type="ECO:0000256" key="10">
    <source>
        <dbReference type="RuleBase" id="RU363038"/>
    </source>
</evidence>
<dbReference type="CDD" id="cd07956">
    <property type="entry name" value="Anticodon_Ia_Arg"/>
    <property type="match status" value="1"/>
</dbReference>
<comment type="catalytic activity">
    <reaction evidence="8 9">
        <text>tRNA(Arg) + L-arginine + ATP = L-arginyl-tRNA(Arg) + AMP + diphosphate</text>
        <dbReference type="Rhea" id="RHEA:20301"/>
        <dbReference type="Rhea" id="RHEA-COMP:9658"/>
        <dbReference type="Rhea" id="RHEA-COMP:9673"/>
        <dbReference type="ChEBI" id="CHEBI:30616"/>
        <dbReference type="ChEBI" id="CHEBI:32682"/>
        <dbReference type="ChEBI" id="CHEBI:33019"/>
        <dbReference type="ChEBI" id="CHEBI:78442"/>
        <dbReference type="ChEBI" id="CHEBI:78513"/>
        <dbReference type="ChEBI" id="CHEBI:456215"/>
        <dbReference type="EC" id="6.1.1.19"/>
    </reaction>
</comment>
<dbReference type="PRINTS" id="PR01038">
    <property type="entry name" value="TRNASYNTHARG"/>
</dbReference>
<feature type="domain" description="DALR anticodon binding" evidence="11">
    <location>
        <begin position="477"/>
        <end position="592"/>
    </location>
</feature>
<dbReference type="Pfam" id="PF05746">
    <property type="entry name" value="DALR_1"/>
    <property type="match status" value="1"/>
</dbReference>
<dbReference type="InterPro" id="IPR036695">
    <property type="entry name" value="Arg-tRNA-synth_N_sf"/>
</dbReference>
<reference evidence="13 14" key="1">
    <citation type="submission" date="2019-08" db="EMBL/GenBank/DDBJ databases">
        <title>Genomes of Subsaximicrobium wynnwilliamsii strains.</title>
        <authorList>
            <person name="Bowman J.P."/>
        </authorList>
    </citation>
    <scope>NUCLEOTIDE SEQUENCE [LARGE SCALE GENOMIC DNA]</scope>
    <source>
        <strain evidence="13 14">2-80-2</strain>
    </source>
</reference>
<dbReference type="InterPro" id="IPR005148">
    <property type="entry name" value="Arg-tRNA-synth_N"/>
</dbReference>
<gene>
    <name evidence="9" type="primary">argS</name>
    <name evidence="13" type="ORF">ESY86_04160</name>
</gene>
<evidence type="ECO:0000256" key="6">
    <source>
        <dbReference type="ARBA" id="ARBA00022917"/>
    </source>
</evidence>
<dbReference type="RefSeq" id="WP_147085315.1">
    <property type="nucleotide sequence ID" value="NZ_VORM01000002.1"/>
</dbReference>
<evidence type="ECO:0000256" key="4">
    <source>
        <dbReference type="ARBA" id="ARBA00022741"/>
    </source>
</evidence>
<evidence type="ECO:0000256" key="9">
    <source>
        <dbReference type="HAMAP-Rule" id="MF_00123"/>
    </source>
</evidence>
<keyword evidence="5 9" id="KW-0067">ATP-binding</keyword>
<keyword evidence="4 9" id="KW-0547">Nucleotide-binding</keyword>
<dbReference type="SMART" id="SM01016">
    <property type="entry name" value="Arg_tRNA_synt_N"/>
    <property type="match status" value="1"/>
</dbReference>
<dbReference type="SUPFAM" id="SSF47323">
    <property type="entry name" value="Anticodon-binding domain of a subclass of class I aminoacyl-tRNA synthetases"/>
    <property type="match status" value="1"/>
</dbReference>
<keyword evidence="3 9" id="KW-0436">Ligase</keyword>
<dbReference type="InterPro" id="IPR009080">
    <property type="entry name" value="tRNAsynth_Ia_anticodon-bd"/>
</dbReference>
<keyword evidence="7 9" id="KW-0030">Aminoacyl-tRNA synthetase</keyword>
<dbReference type="EMBL" id="VORO01000003">
    <property type="protein sequence ID" value="TXD90569.1"/>
    <property type="molecule type" value="Genomic_DNA"/>
</dbReference>
<dbReference type="OrthoDB" id="9805987at2"/>
<evidence type="ECO:0000256" key="7">
    <source>
        <dbReference type="ARBA" id="ARBA00023146"/>
    </source>
</evidence>
<comment type="subunit">
    <text evidence="9">Monomer.</text>
</comment>
<dbReference type="Gene3D" id="3.40.50.620">
    <property type="entry name" value="HUPs"/>
    <property type="match status" value="1"/>
</dbReference>
<protein>
    <recommendedName>
        <fullName evidence="9">Arginine--tRNA ligase</fullName>
        <ecNumber evidence="9">6.1.1.19</ecNumber>
    </recommendedName>
    <alternativeName>
        <fullName evidence="9">Arginyl-tRNA synthetase</fullName>
        <shortName evidence="9">ArgRS</shortName>
    </alternativeName>
</protein>
<dbReference type="Gene3D" id="1.10.730.10">
    <property type="entry name" value="Isoleucyl-tRNA Synthetase, Domain 1"/>
    <property type="match status" value="1"/>
</dbReference>
<dbReference type="InterPro" id="IPR035684">
    <property type="entry name" value="ArgRS_core"/>
</dbReference>
<dbReference type="InterPro" id="IPR014729">
    <property type="entry name" value="Rossmann-like_a/b/a_fold"/>
</dbReference>
<comment type="similarity">
    <text evidence="1 9 10">Belongs to the class-I aminoacyl-tRNA synthetase family.</text>
</comment>
<dbReference type="HAMAP" id="MF_00123">
    <property type="entry name" value="Arg_tRNA_synth"/>
    <property type="match status" value="1"/>
</dbReference>